<sequence length="95" mass="10043">MIPLSCGGATYEAEVRGNGTYTSGHITGSNSNLIPFGFGGQFIDRATGVSYSFMESKGGNRIGLQRSLMTCTLSYEDEMVSGQLTVTVFMTPGGK</sequence>
<geneLocation type="plasmid" evidence="2">
    <name>pDeide1</name>
</geneLocation>
<dbReference type="HOGENOM" id="CLU_2368189_0_0_0"/>
<evidence type="ECO:0000313" key="1">
    <source>
        <dbReference type="EMBL" id="AHX26552.1"/>
    </source>
</evidence>
<keyword evidence="1" id="KW-0614">Plasmid</keyword>
<dbReference type="EMBL" id="CP001115">
    <property type="protein sequence ID" value="AHX26552.1"/>
    <property type="molecule type" value="Genomic_DNA"/>
</dbReference>
<reference evidence="1 2" key="1">
    <citation type="journal article" date="2009" name="PLoS Genet.">
        <title>Alliance of proteomics and genomics to unravel the specificities of Sahara bacterium Deinococcus deserti.</title>
        <authorList>
            <person name="de Groot A."/>
            <person name="Dulermo R."/>
            <person name="Ortet P."/>
            <person name="Blanchard L."/>
            <person name="Guerin P."/>
            <person name="Fernandez B."/>
            <person name="Vacherie B."/>
            <person name="Dossat C."/>
            <person name="Jolivet E."/>
            <person name="Siguier P."/>
            <person name="Chandler M."/>
            <person name="Barakat M."/>
            <person name="Dedieu A."/>
            <person name="Barbe V."/>
            <person name="Heulin T."/>
            <person name="Sommer S."/>
            <person name="Achouak W."/>
            <person name="Armengaud J."/>
        </authorList>
    </citation>
    <scope>NUCLEOTIDE SEQUENCE [LARGE SCALE GENOMIC DNA]</scope>
    <source>
        <strain evidence="2">DSM 17065 / CIP 109153 / LMG 22923 / VCD115</strain>
        <plasmid evidence="2">pDeide1</plasmid>
    </source>
</reference>
<keyword evidence="2" id="KW-1185">Reference proteome</keyword>
<gene>
    <name evidence="1" type="ordered locus">Deide_1p00985</name>
</gene>
<evidence type="ECO:0000313" key="2">
    <source>
        <dbReference type="Proteomes" id="UP000002208"/>
    </source>
</evidence>
<dbReference type="KEGG" id="ddr:Deide_1p00985"/>
<dbReference type="Proteomes" id="UP000002208">
    <property type="component" value="Plasmid 1"/>
</dbReference>
<proteinExistence type="predicted"/>
<name>X5HN76_DEIDV</name>
<dbReference type="AlphaFoldDB" id="X5HN76"/>
<organism evidence="1 2">
    <name type="scientific">Deinococcus deserti (strain DSM 17065 / CIP 109153 / LMG 22923 / VCD115)</name>
    <dbReference type="NCBI Taxonomy" id="546414"/>
    <lineage>
        <taxon>Bacteria</taxon>
        <taxon>Thermotogati</taxon>
        <taxon>Deinococcota</taxon>
        <taxon>Deinococci</taxon>
        <taxon>Deinococcales</taxon>
        <taxon>Deinococcaceae</taxon>
        <taxon>Deinococcus</taxon>
    </lineage>
</organism>
<accession>X5HN76</accession>
<protein>
    <submittedName>
        <fullName evidence="1">Uncharacterized protein</fullName>
    </submittedName>
</protein>